<evidence type="ECO:0000256" key="1">
    <source>
        <dbReference type="SAM" id="MobiDB-lite"/>
    </source>
</evidence>
<reference evidence="2" key="1">
    <citation type="journal article" date="2014" name="PLoS ONE">
        <title>Transcriptome-Based Identification of ABC Transporters in the Western Tarnished Plant Bug Lygus hesperus.</title>
        <authorList>
            <person name="Hull J.J."/>
            <person name="Chaney K."/>
            <person name="Geib S.M."/>
            <person name="Fabrick J.A."/>
            <person name="Brent C.S."/>
            <person name="Walsh D."/>
            <person name="Lavine L.C."/>
        </authorList>
    </citation>
    <scope>NUCLEOTIDE SEQUENCE</scope>
</reference>
<feature type="compositionally biased region" description="Low complexity" evidence="1">
    <location>
        <begin position="173"/>
        <end position="184"/>
    </location>
</feature>
<feature type="non-terminal residue" evidence="2">
    <location>
        <position position="1"/>
    </location>
</feature>
<accession>A0A0A9XBV8</accession>
<feature type="compositionally biased region" description="Low complexity" evidence="1">
    <location>
        <begin position="191"/>
        <end position="203"/>
    </location>
</feature>
<protein>
    <submittedName>
        <fullName evidence="2">Uncharacterized protein</fullName>
    </submittedName>
</protein>
<dbReference type="EMBL" id="GBHO01026115">
    <property type="protein sequence ID" value="JAG17489.1"/>
    <property type="molecule type" value="Transcribed_RNA"/>
</dbReference>
<reference evidence="2" key="2">
    <citation type="submission" date="2014-07" db="EMBL/GenBank/DDBJ databases">
        <authorList>
            <person name="Hull J."/>
        </authorList>
    </citation>
    <scope>NUCLEOTIDE SEQUENCE</scope>
</reference>
<organism evidence="2">
    <name type="scientific">Lygus hesperus</name>
    <name type="common">Western plant bug</name>
    <dbReference type="NCBI Taxonomy" id="30085"/>
    <lineage>
        <taxon>Eukaryota</taxon>
        <taxon>Metazoa</taxon>
        <taxon>Ecdysozoa</taxon>
        <taxon>Arthropoda</taxon>
        <taxon>Hexapoda</taxon>
        <taxon>Insecta</taxon>
        <taxon>Pterygota</taxon>
        <taxon>Neoptera</taxon>
        <taxon>Paraneoptera</taxon>
        <taxon>Hemiptera</taxon>
        <taxon>Heteroptera</taxon>
        <taxon>Panheteroptera</taxon>
        <taxon>Cimicomorpha</taxon>
        <taxon>Miridae</taxon>
        <taxon>Mirini</taxon>
        <taxon>Lygus</taxon>
    </lineage>
</organism>
<sequence>KVKKLSSSDYGNLVLCASMFTMDANQNSSGNMSVMSNDTAKYKTSSKSLSLEDTVQGGGSRTDTAVIQAAVPIPVPIPKYPIIHSSNSLSNDLSQRRNKTPTSMLFTFSGISSSEDEERDLQFLSLKNPCPMLASPSQDTPLMFQTCETPGNCCDASIISYLPSSIASDLTSSSSFTQTQTQTQMPAQIHSQPQSTQPLQTSSVSGPQGKQCHTVHPPNLPLSTHILHSQAADTATLHSSNPFLQYNCDSNAYEFNNHHQLVQHAGDYHNDIDTLTFDLMAQHQLYHPRGDDFNLIPQYIQQPSHSTHHQQYNLQQQQPYIADVKHTQNPESGVASLDPVACTAEFYVQQQQPAQTRCTTRIVDGIRRGDKKKTRILSNEELQIITRMWIEGFDTNLVARIMNVTVRTIQRLYKILKQHHHEFQLRQDMRLNSTSIDGKAATAAAAAATSISADSVIHPQHHNSLFSRRSCVLRAAFDSFSSKSPLYILRRKKTLRSRSTNQ</sequence>
<feature type="region of interest" description="Disordered" evidence="1">
    <location>
        <begin position="173"/>
        <end position="212"/>
    </location>
</feature>
<gene>
    <name evidence="2" type="ORF">CM83_13597</name>
</gene>
<dbReference type="AlphaFoldDB" id="A0A0A9XBV8"/>
<evidence type="ECO:0000313" key="2">
    <source>
        <dbReference type="EMBL" id="JAG17489.1"/>
    </source>
</evidence>
<proteinExistence type="predicted"/>
<name>A0A0A9XBV8_LYGHE</name>